<evidence type="ECO:0000256" key="5">
    <source>
        <dbReference type="HAMAP-Rule" id="MF_00189"/>
    </source>
</evidence>
<dbReference type="PANTHER" id="PTHR36917">
    <property type="entry name" value="INTRACELLULAR SEPTATION PROTEIN A-RELATED"/>
    <property type="match status" value="1"/>
</dbReference>
<dbReference type="InterPro" id="IPR006008">
    <property type="entry name" value="YciB"/>
</dbReference>
<evidence type="ECO:0000313" key="7">
    <source>
        <dbReference type="Proteomes" id="UP000011658"/>
    </source>
</evidence>
<protein>
    <recommendedName>
        <fullName evidence="5">Inner membrane-spanning protein YciB</fullName>
    </recommendedName>
</protein>
<dbReference type="KEGG" id="kga:ST1E_0848"/>
<feature type="transmembrane region" description="Helical" evidence="5">
    <location>
        <begin position="120"/>
        <end position="139"/>
    </location>
</feature>
<gene>
    <name evidence="5" type="primary">yciB</name>
    <name evidence="6" type="ORF">ST1E_0848</name>
</gene>
<feature type="transmembrane region" description="Helical" evidence="5">
    <location>
        <begin position="151"/>
        <end position="173"/>
    </location>
</feature>
<evidence type="ECO:0000256" key="2">
    <source>
        <dbReference type="ARBA" id="ARBA00022692"/>
    </source>
</evidence>
<evidence type="ECO:0000256" key="1">
    <source>
        <dbReference type="ARBA" id="ARBA00022475"/>
    </source>
</evidence>
<keyword evidence="3 5" id="KW-1133">Transmembrane helix</keyword>
<dbReference type="Pfam" id="PF04279">
    <property type="entry name" value="IspA"/>
    <property type="match status" value="1"/>
</dbReference>
<feature type="transmembrane region" description="Helical" evidence="5">
    <location>
        <begin position="20"/>
        <end position="40"/>
    </location>
</feature>
<comment type="similarity">
    <text evidence="5">Belongs to the YciB family.</text>
</comment>
<organism evidence="6 7">
    <name type="scientific">Candidatus Kinetoplastidibacterium galati TCC219</name>
    <dbReference type="NCBI Taxonomy" id="1208921"/>
    <lineage>
        <taxon>Bacteria</taxon>
        <taxon>Pseudomonadati</taxon>
        <taxon>Pseudomonadota</taxon>
        <taxon>Betaproteobacteria</taxon>
        <taxon>Candidatus Kinetoplastidibacterium</taxon>
    </lineage>
</organism>
<keyword evidence="7" id="KW-1185">Reference proteome</keyword>
<dbReference type="eggNOG" id="COG2917">
    <property type="taxonomic scope" value="Bacteria"/>
</dbReference>
<evidence type="ECO:0000313" key="6">
    <source>
        <dbReference type="EMBL" id="AGF49182.1"/>
    </source>
</evidence>
<proteinExistence type="inferred from homology"/>
<dbReference type="HOGENOM" id="CLU_089554_2_0_4"/>
<accession>M1LUE6</accession>
<keyword evidence="4 5" id="KW-0472">Membrane</keyword>
<dbReference type="PANTHER" id="PTHR36917:SF1">
    <property type="entry name" value="INNER MEMBRANE-SPANNING PROTEIN YCIB"/>
    <property type="match status" value="1"/>
</dbReference>
<dbReference type="AlphaFoldDB" id="M1LUE6"/>
<comment type="subcellular location">
    <subcellularLocation>
        <location evidence="5">Cell inner membrane</location>
        <topology evidence="5">Multi-pass membrane protein</topology>
    </subcellularLocation>
</comment>
<name>M1LUE6_9PROT</name>
<dbReference type="HAMAP" id="MF_00189">
    <property type="entry name" value="YciB"/>
    <property type="match status" value="1"/>
</dbReference>
<evidence type="ECO:0000256" key="4">
    <source>
        <dbReference type="ARBA" id="ARBA00023136"/>
    </source>
</evidence>
<feature type="transmembrane region" description="Helical" evidence="5">
    <location>
        <begin position="82"/>
        <end position="99"/>
    </location>
</feature>
<feature type="transmembrane region" description="Helical" evidence="5">
    <location>
        <begin position="52"/>
        <end position="70"/>
    </location>
</feature>
<dbReference type="Proteomes" id="UP000011658">
    <property type="component" value="Chromosome"/>
</dbReference>
<dbReference type="GO" id="GO:0005886">
    <property type="term" value="C:plasma membrane"/>
    <property type="evidence" value="ECO:0007669"/>
    <property type="project" value="UniProtKB-SubCell"/>
</dbReference>
<dbReference type="RefSeq" id="WP_015389666.1">
    <property type="nucleotide sequence ID" value="NC_020284.1"/>
</dbReference>
<keyword evidence="5" id="KW-0997">Cell inner membrane</keyword>
<dbReference type="EMBL" id="CP003806">
    <property type="protein sequence ID" value="AGF49182.1"/>
    <property type="molecule type" value="Genomic_DNA"/>
</dbReference>
<dbReference type="STRING" id="1208921.ST1E_0848"/>
<keyword evidence="1 5" id="KW-1003">Cell membrane</keyword>
<evidence type="ECO:0000256" key="3">
    <source>
        <dbReference type="ARBA" id="ARBA00022989"/>
    </source>
</evidence>
<reference evidence="6 7" key="1">
    <citation type="journal article" date="2013" name="Genome Biol. Evol.">
        <title>Genome evolution and phylogenomic analysis of candidatus kinetoplastibacterium, the betaproteobacterial endosymbionts of strigomonas and angomonas.</title>
        <authorList>
            <person name="Alves J.M."/>
            <person name="Serrano M.G."/>
            <person name="Maia da Silva F."/>
            <person name="Voegtly L.J."/>
            <person name="Matveyev A.V."/>
            <person name="Teixeira M.M."/>
            <person name="Camargo E.P."/>
            <person name="Buck G.A."/>
        </authorList>
    </citation>
    <scope>NUCLEOTIDE SEQUENCE [LARGE SCALE GENOMIC DNA]</scope>
    <source>
        <strain evidence="6 7">TCC219</strain>
    </source>
</reference>
<comment type="function">
    <text evidence="5">Plays a role in cell envelope biogenesis, maintenance of cell envelope integrity and membrane homeostasis.</text>
</comment>
<keyword evidence="2 5" id="KW-0812">Transmembrane</keyword>
<dbReference type="PATRIC" id="fig|1208921.3.peg.467"/>
<dbReference type="OrthoDB" id="9788219at2"/>
<sequence>MKRIISDLLPIALFFSAYMYTNNIYIATKVIVLSCIFQLAYTKFFQFKIKKINVISNVIIILLGSTTIFLESDIFIKSKPTIVYWMMGLTILFLQDNFKKDIIRSSLENKIKLSQKIWNYINKFWICFFITMGFINILIAFSDLFSEKEWVIFKTIGFPIVFTIFFVIQFMFFKKHIK</sequence>